<dbReference type="EMBL" id="LTBA01000040">
    <property type="protein sequence ID" value="KYH32066.1"/>
    <property type="molecule type" value="Genomic_DNA"/>
</dbReference>
<dbReference type="Proteomes" id="UP000075531">
    <property type="component" value="Unassembled WGS sequence"/>
</dbReference>
<name>A0A151AWP9_9CLOT</name>
<dbReference type="RefSeq" id="WP_066826760.1">
    <property type="nucleotide sequence ID" value="NZ_LTBA01000040.1"/>
</dbReference>
<protein>
    <submittedName>
        <fullName evidence="2">Uncharacterized protein</fullName>
    </submittedName>
</protein>
<organism evidence="2 3">
    <name type="scientific">Clostridium tepidiprofundi DSM 19306</name>
    <dbReference type="NCBI Taxonomy" id="1121338"/>
    <lineage>
        <taxon>Bacteria</taxon>
        <taxon>Bacillati</taxon>
        <taxon>Bacillota</taxon>
        <taxon>Clostridia</taxon>
        <taxon>Eubacteriales</taxon>
        <taxon>Clostridiaceae</taxon>
        <taxon>Clostridium</taxon>
    </lineage>
</organism>
<dbReference type="OrthoDB" id="2476208at2"/>
<evidence type="ECO:0000256" key="1">
    <source>
        <dbReference type="SAM" id="Phobius"/>
    </source>
</evidence>
<dbReference type="AlphaFoldDB" id="A0A151AWP9"/>
<comment type="caution">
    <text evidence="2">The sequence shown here is derived from an EMBL/GenBank/DDBJ whole genome shotgun (WGS) entry which is preliminary data.</text>
</comment>
<sequence>MKIKRKTILIILIAFFIGFVTNNFINNKFTVNVANSEVAVDQFSMEQFEKISQLIRNEFRIEGYENMFPSNYSQINGVPMCIDGCQGDTANGLYYRESKFLFRNKENGMQILLSISANKNYNLKSDERKWLHSISYSPEIYNSKQNKNWGKYYCEKCSNTEIFQYSYAIRNYNISAIGFADVSTYTEPNYKTREKDAMYYLAEFIEALDKFLKDNNI</sequence>
<accession>A0A151AWP9</accession>
<reference evidence="2 3" key="1">
    <citation type="submission" date="2016-02" db="EMBL/GenBank/DDBJ databases">
        <title>Genome sequence of Clostridium tepidiprofundi DSM 19306.</title>
        <authorList>
            <person name="Poehlein A."/>
            <person name="Daniel R."/>
        </authorList>
    </citation>
    <scope>NUCLEOTIDE SEQUENCE [LARGE SCALE GENOMIC DNA]</scope>
    <source>
        <strain evidence="2 3">DSM 19306</strain>
    </source>
</reference>
<keyword evidence="1" id="KW-1133">Transmembrane helix</keyword>
<keyword evidence="3" id="KW-1185">Reference proteome</keyword>
<evidence type="ECO:0000313" key="2">
    <source>
        <dbReference type="EMBL" id="KYH32066.1"/>
    </source>
</evidence>
<proteinExistence type="predicted"/>
<evidence type="ECO:0000313" key="3">
    <source>
        <dbReference type="Proteomes" id="UP000075531"/>
    </source>
</evidence>
<keyword evidence="1" id="KW-0472">Membrane</keyword>
<dbReference type="STRING" id="1121338.CLTEP_22870"/>
<gene>
    <name evidence="2" type="ORF">CLTEP_22870</name>
</gene>
<keyword evidence="1" id="KW-0812">Transmembrane</keyword>
<dbReference type="PATRIC" id="fig|1121338.3.peg.2359"/>
<feature type="transmembrane region" description="Helical" evidence="1">
    <location>
        <begin position="7"/>
        <end position="25"/>
    </location>
</feature>